<gene>
    <name evidence="1" type="primary">LOC125540342</name>
</gene>
<reference evidence="2" key="1">
    <citation type="journal article" date="2013" name="Nature">
        <title>Draft genome of the wheat A-genome progenitor Triticum urartu.</title>
        <authorList>
            <person name="Ling H.Q."/>
            <person name="Zhao S."/>
            <person name="Liu D."/>
            <person name="Wang J."/>
            <person name="Sun H."/>
            <person name="Zhang C."/>
            <person name="Fan H."/>
            <person name="Li D."/>
            <person name="Dong L."/>
            <person name="Tao Y."/>
            <person name="Gao C."/>
            <person name="Wu H."/>
            <person name="Li Y."/>
            <person name="Cui Y."/>
            <person name="Guo X."/>
            <person name="Zheng S."/>
            <person name="Wang B."/>
            <person name="Yu K."/>
            <person name="Liang Q."/>
            <person name="Yang W."/>
            <person name="Lou X."/>
            <person name="Chen J."/>
            <person name="Feng M."/>
            <person name="Jian J."/>
            <person name="Zhang X."/>
            <person name="Luo G."/>
            <person name="Jiang Y."/>
            <person name="Liu J."/>
            <person name="Wang Z."/>
            <person name="Sha Y."/>
            <person name="Zhang B."/>
            <person name="Wu H."/>
            <person name="Tang D."/>
            <person name="Shen Q."/>
            <person name="Xue P."/>
            <person name="Zou S."/>
            <person name="Wang X."/>
            <person name="Liu X."/>
            <person name="Wang F."/>
            <person name="Yang Y."/>
            <person name="An X."/>
            <person name="Dong Z."/>
            <person name="Zhang K."/>
            <person name="Zhang X."/>
            <person name="Luo M.C."/>
            <person name="Dvorak J."/>
            <person name="Tong Y."/>
            <person name="Wang J."/>
            <person name="Yang H."/>
            <person name="Li Z."/>
            <person name="Wang D."/>
            <person name="Zhang A."/>
            <person name="Wang J."/>
        </authorList>
    </citation>
    <scope>NUCLEOTIDE SEQUENCE</scope>
    <source>
        <strain evidence="2">cv. G1812</strain>
    </source>
</reference>
<dbReference type="EnsemblPlants" id="TuG1812G0200006051.01.T01">
    <property type="protein sequence ID" value="TuG1812G0200006051.01.T01.cds358214"/>
    <property type="gene ID" value="TuG1812G0200006051.01"/>
</dbReference>
<reference evidence="1" key="2">
    <citation type="submission" date="2018-03" db="EMBL/GenBank/DDBJ databases">
        <title>The Triticum urartu genome reveals the dynamic nature of wheat genome evolution.</title>
        <authorList>
            <person name="Ling H."/>
            <person name="Ma B."/>
            <person name="Shi X."/>
            <person name="Liu H."/>
            <person name="Dong L."/>
            <person name="Sun H."/>
            <person name="Cao Y."/>
            <person name="Gao Q."/>
            <person name="Zheng S."/>
            <person name="Li Y."/>
            <person name="Yu Y."/>
            <person name="Du H."/>
            <person name="Qi M."/>
            <person name="Li Y."/>
            <person name="Yu H."/>
            <person name="Cui Y."/>
            <person name="Wang N."/>
            <person name="Chen C."/>
            <person name="Wu H."/>
            <person name="Zhao Y."/>
            <person name="Zhang J."/>
            <person name="Li Y."/>
            <person name="Zhou W."/>
            <person name="Zhang B."/>
            <person name="Hu W."/>
            <person name="Eijk M."/>
            <person name="Tang J."/>
            <person name="Witsenboer H."/>
            <person name="Zhao S."/>
            <person name="Li Z."/>
            <person name="Zhang A."/>
            <person name="Wang D."/>
            <person name="Liang C."/>
        </authorList>
    </citation>
    <scope>NUCLEOTIDE SEQUENCE [LARGE SCALE GENOMIC DNA]</scope>
    <source>
        <strain evidence="1">cv. G1812</strain>
    </source>
</reference>
<evidence type="ECO:0000313" key="1">
    <source>
        <dbReference type="EnsemblPlants" id="TuG1812G0200006051.01.T01.cds358214"/>
    </source>
</evidence>
<evidence type="ECO:0000313" key="2">
    <source>
        <dbReference type="Proteomes" id="UP000015106"/>
    </source>
</evidence>
<dbReference type="AlphaFoldDB" id="A0A8R7TQ39"/>
<dbReference type="Proteomes" id="UP000015106">
    <property type="component" value="Chromosome 2"/>
</dbReference>
<reference evidence="1" key="3">
    <citation type="submission" date="2022-06" db="UniProtKB">
        <authorList>
            <consortium name="EnsemblPlants"/>
        </authorList>
    </citation>
    <scope>IDENTIFICATION</scope>
</reference>
<protein>
    <submittedName>
        <fullName evidence="1">Uncharacterized protein</fullName>
    </submittedName>
</protein>
<proteinExistence type="predicted"/>
<dbReference type="Gramene" id="TuG1812G0200006051.01.T01">
    <property type="protein sequence ID" value="TuG1812G0200006051.01.T01.cds358214"/>
    <property type="gene ID" value="TuG1812G0200006051.01"/>
</dbReference>
<organism evidence="1 2">
    <name type="scientific">Triticum urartu</name>
    <name type="common">Red wild einkorn</name>
    <name type="synonym">Crithodium urartu</name>
    <dbReference type="NCBI Taxonomy" id="4572"/>
    <lineage>
        <taxon>Eukaryota</taxon>
        <taxon>Viridiplantae</taxon>
        <taxon>Streptophyta</taxon>
        <taxon>Embryophyta</taxon>
        <taxon>Tracheophyta</taxon>
        <taxon>Spermatophyta</taxon>
        <taxon>Magnoliopsida</taxon>
        <taxon>Liliopsida</taxon>
        <taxon>Poales</taxon>
        <taxon>Poaceae</taxon>
        <taxon>BOP clade</taxon>
        <taxon>Pooideae</taxon>
        <taxon>Triticodae</taxon>
        <taxon>Triticeae</taxon>
        <taxon>Triticinae</taxon>
        <taxon>Triticum</taxon>
    </lineage>
</organism>
<accession>A0A8R7TQ39</accession>
<keyword evidence="2" id="KW-1185">Reference proteome</keyword>
<name>A0A8R7TQ39_TRIUA</name>
<sequence length="132" mass="13900">MVCAPESATRSATSPRPLVAKDSTSVATLAVLGAGRSNTFSCAAGARLSRFPCGTLNQGPPEMTMMSRVASRVMSAQETTGPQTACARARMDSMSCMARGWMVRLGPSAVSRAAVLLRRMEASQPCGKQSWK</sequence>